<accession>A0A2Z7CWB8</accession>
<organism evidence="2 3">
    <name type="scientific">Dorcoceras hygrometricum</name>
    <dbReference type="NCBI Taxonomy" id="472368"/>
    <lineage>
        <taxon>Eukaryota</taxon>
        <taxon>Viridiplantae</taxon>
        <taxon>Streptophyta</taxon>
        <taxon>Embryophyta</taxon>
        <taxon>Tracheophyta</taxon>
        <taxon>Spermatophyta</taxon>
        <taxon>Magnoliopsida</taxon>
        <taxon>eudicotyledons</taxon>
        <taxon>Gunneridae</taxon>
        <taxon>Pentapetalae</taxon>
        <taxon>asterids</taxon>
        <taxon>lamiids</taxon>
        <taxon>Lamiales</taxon>
        <taxon>Gesneriaceae</taxon>
        <taxon>Didymocarpoideae</taxon>
        <taxon>Trichosporeae</taxon>
        <taxon>Loxocarpinae</taxon>
        <taxon>Dorcoceras</taxon>
    </lineage>
</organism>
<feature type="region of interest" description="Disordered" evidence="1">
    <location>
        <begin position="21"/>
        <end position="46"/>
    </location>
</feature>
<protein>
    <submittedName>
        <fullName evidence="2">Uncharacterized protein</fullName>
    </submittedName>
</protein>
<keyword evidence="3" id="KW-1185">Reference proteome</keyword>
<dbReference type="EMBL" id="KQ991665">
    <property type="protein sequence ID" value="KZV51382.1"/>
    <property type="molecule type" value="Genomic_DNA"/>
</dbReference>
<gene>
    <name evidence="2" type="ORF">F511_37057</name>
</gene>
<evidence type="ECO:0000256" key="1">
    <source>
        <dbReference type="SAM" id="MobiDB-lite"/>
    </source>
</evidence>
<proteinExistence type="predicted"/>
<name>A0A2Z7CWB8_9LAMI</name>
<evidence type="ECO:0000313" key="2">
    <source>
        <dbReference type="EMBL" id="KZV51382.1"/>
    </source>
</evidence>
<evidence type="ECO:0000313" key="3">
    <source>
        <dbReference type="Proteomes" id="UP000250235"/>
    </source>
</evidence>
<sequence>MKSGGDKRSSRKYDSKVLVAEESTKSWADSDSESSSSSSSSSESEQEEVHWQFAQIWNNAKFALTLCDFPLGGAGITVYKFDRNSNGIYFL</sequence>
<dbReference type="AlphaFoldDB" id="A0A2Z7CWB8"/>
<reference evidence="2 3" key="1">
    <citation type="journal article" date="2015" name="Proc. Natl. Acad. Sci. U.S.A.">
        <title>The resurrection genome of Boea hygrometrica: A blueprint for survival of dehydration.</title>
        <authorList>
            <person name="Xiao L."/>
            <person name="Yang G."/>
            <person name="Zhang L."/>
            <person name="Yang X."/>
            <person name="Zhao S."/>
            <person name="Ji Z."/>
            <person name="Zhou Q."/>
            <person name="Hu M."/>
            <person name="Wang Y."/>
            <person name="Chen M."/>
            <person name="Xu Y."/>
            <person name="Jin H."/>
            <person name="Xiao X."/>
            <person name="Hu G."/>
            <person name="Bao F."/>
            <person name="Hu Y."/>
            <person name="Wan P."/>
            <person name="Li L."/>
            <person name="Deng X."/>
            <person name="Kuang T."/>
            <person name="Xiang C."/>
            <person name="Zhu J.K."/>
            <person name="Oliver M.J."/>
            <person name="He Y."/>
        </authorList>
    </citation>
    <scope>NUCLEOTIDE SEQUENCE [LARGE SCALE GENOMIC DNA]</scope>
    <source>
        <strain evidence="3">cv. XS01</strain>
    </source>
</reference>
<feature type="compositionally biased region" description="Low complexity" evidence="1">
    <location>
        <begin position="33"/>
        <end position="43"/>
    </location>
</feature>
<dbReference type="Proteomes" id="UP000250235">
    <property type="component" value="Unassembled WGS sequence"/>
</dbReference>